<reference evidence="1" key="2">
    <citation type="journal article" date="2015" name="Data Brief">
        <title>Shoot transcriptome of the giant reed, Arundo donax.</title>
        <authorList>
            <person name="Barrero R.A."/>
            <person name="Guerrero F.D."/>
            <person name="Moolhuijzen P."/>
            <person name="Goolsby J.A."/>
            <person name="Tidwell J."/>
            <person name="Bellgard S.E."/>
            <person name="Bellgard M.I."/>
        </authorList>
    </citation>
    <scope>NUCLEOTIDE SEQUENCE</scope>
    <source>
        <tissue evidence="1">Shoot tissue taken approximately 20 cm above the soil surface</tissue>
    </source>
</reference>
<protein>
    <submittedName>
        <fullName evidence="1">Uncharacterized protein</fullName>
    </submittedName>
</protein>
<accession>A0A0A9DAQ0</accession>
<sequence>MMHGRRPSLVTTWHVFRHWVTDVAKRGDPDQLSQKGNSSYCSMRMSSRLRGWTVTSRSNRKEAQWASVVCGYYSTRLGQWAVVVL</sequence>
<organism evidence="1">
    <name type="scientific">Arundo donax</name>
    <name type="common">Giant reed</name>
    <name type="synonym">Donax arundinaceus</name>
    <dbReference type="NCBI Taxonomy" id="35708"/>
    <lineage>
        <taxon>Eukaryota</taxon>
        <taxon>Viridiplantae</taxon>
        <taxon>Streptophyta</taxon>
        <taxon>Embryophyta</taxon>
        <taxon>Tracheophyta</taxon>
        <taxon>Spermatophyta</taxon>
        <taxon>Magnoliopsida</taxon>
        <taxon>Liliopsida</taxon>
        <taxon>Poales</taxon>
        <taxon>Poaceae</taxon>
        <taxon>PACMAD clade</taxon>
        <taxon>Arundinoideae</taxon>
        <taxon>Arundineae</taxon>
        <taxon>Arundo</taxon>
    </lineage>
</organism>
<name>A0A0A9DAQ0_ARUDO</name>
<dbReference type="EMBL" id="GBRH01215165">
    <property type="protein sequence ID" value="JAD82730.1"/>
    <property type="molecule type" value="Transcribed_RNA"/>
</dbReference>
<reference evidence="1" key="1">
    <citation type="submission" date="2014-09" db="EMBL/GenBank/DDBJ databases">
        <authorList>
            <person name="Magalhaes I.L.F."/>
            <person name="Oliveira U."/>
            <person name="Santos F.R."/>
            <person name="Vidigal T.H.D.A."/>
            <person name="Brescovit A.D."/>
            <person name="Santos A.J."/>
        </authorList>
    </citation>
    <scope>NUCLEOTIDE SEQUENCE</scope>
    <source>
        <tissue evidence="1">Shoot tissue taken approximately 20 cm above the soil surface</tissue>
    </source>
</reference>
<evidence type="ECO:0000313" key="1">
    <source>
        <dbReference type="EMBL" id="JAD82730.1"/>
    </source>
</evidence>
<proteinExistence type="predicted"/>
<dbReference type="AlphaFoldDB" id="A0A0A9DAQ0"/>